<accession>A0AA97H290</accession>
<proteinExistence type="inferred from homology"/>
<dbReference type="Gene3D" id="3.40.50.1700">
    <property type="entry name" value="Glycoside hydrolase family 3 C-terminal domain"/>
    <property type="match status" value="1"/>
</dbReference>
<keyword evidence="3 5" id="KW-0378">Hydrolase</keyword>
<dbReference type="InterPro" id="IPR001764">
    <property type="entry name" value="Glyco_hydro_3_N"/>
</dbReference>
<reference evidence="5" key="1">
    <citation type="submission" date="2023-09" db="EMBL/GenBank/DDBJ databases">
        <authorList>
            <person name="Zeng C."/>
        </authorList>
    </citation>
    <scope>NUCLEOTIDE SEQUENCE</scope>
    <source>
        <strain evidence="5">ZCY20-5</strain>
    </source>
</reference>
<dbReference type="InterPro" id="IPR026891">
    <property type="entry name" value="Fn3-like"/>
</dbReference>
<dbReference type="SUPFAM" id="SSF51445">
    <property type="entry name" value="(Trans)glycosidases"/>
    <property type="match status" value="1"/>
</dbReference>
<evidence type="ECO:0000256" key="3">
    <source>
        <dbReference type="ARBA" id="ARBA00022801"/>
    </source>
</evidence>
<dbReference type="PRINTS" id="PR00133">
    <property type="entry name" value="GLHYDRLASE3"/>
</dbReference>
<protein>
    <submittedName>
        <fullName evidence="5">Glycoside hydrolase family 3 C-terminal domain-containing protein</fullName>
    </submittedName>
</protein>
<evidence type="ECO:0000313" key="5">
    <source>
        <dbReference type="EMBL" id="WOC32490.1"/>
    </source>
</evidence>
<dbReference type="InterPro" id="IPR036962">
    <property type="entry name" value="Glyco_hydro_3_N_sf"/>
</dbReference>
<feature type="domain" description="Fibronectin type III-like" evidence="4">
    <location>
        <begin position="616"/>
        <end position="685"/>
    </location>
</feature>
<dbReference type="Gene3D" id="3.20.20.300">
    <property type="entry name" value="Glycoside hydrolase, family 3, N-terminal domain"/>
    <property type="match status" value="1"/>
</dbReference>
<dbReference type="GO" id="GO:0009044">
    <property type="term" value="F:xylan 1,4-beta-xylosidase activity"/>
    <property type="evidence" value="ECO:0007669"/>
    <property type="project" value="InterPro"/>
</dbReference>
<dbReference type="InterPro" id="IPR013783">
    <property type="entry name" value="Ig-like_fold"/>
</dbReference>
<dbReference type="KEGG" id="carl:PXC00_01080"/>
<dbReference type="EMBL" id="CP135996">
    <property type="protein sequence ID" value="WOC32490.1"/>
    <property type="molecule type" value="Genomic_DNA"/>
</dbReference>
<dbReference type="Gene3D" id="2.60.40.10">
    <property type="entry name" value="Immunoglobulins"/>
    <property type="match status" value="1"/>
</dbReference>
<dbReference type="InterPro" id="IPR017853">
    <property type="entry name" value="GH"/>
</dbReference>
<gene>
    <name evidence="5" type="ORF">PXC00_01080</name>
</gene>
<dbReference type="RefSeq" id="WP_316935043.1">
    <property type="nucleotide sequence ID" value="NZ_CP135996.1"/>
</dbReference>
<dbReference type="Proteomes" id="UP001300604">
    <property type="component" value="Chromosome"/>
</dbReference>
<dbReference type="GO" id="GO:0031222">
    <property type="term" value="P:arabinan catabolic process"/>
    <property type="evidence" value="ECO:0007669"/>
    <property type="project" value="TreeGrafter"/>
</dbReference>
<dbReference type="InterPro" id="IPR036881">
    <property type="entry name" value="Glyco_hydro_3_C_sf"/>
</dbReference>
<name>A0AA97H290_9FIRM</name>
<dbReference type="GO" id="GO:0045493">
    <property type="term" value="P:xylan catabolic process"/>
    <property type="evidence" value="ECO:0007669"/>
    <property type="project" value="InterPro"/>
</dbReference>
<dbReference type="SMART" id="SM01217">
    <property type="entry name" value="Fn3_like"/>
    <property type="match status" value="1"/>
</dbReference>
<evidence type="ECO:0000313" key="6">
    <source>
        <dbReference type="Proteomes" id="UP001300604"/>
    </source>
</evidence>
<dbReference type="InterPro" id="IPR044993">
    <property type="entry name" value="BXL"/>
</dbReference>
<dbReference type="InterPro" id="IPR002772">
    <property type="entry name" value="Glyco_hydro_3_C"/>
</dbReference>
<dbReference type="PANTHER" id="PTHR42721">
    <property type="entry name" value="SUGAR HYDROLASE-RELATED"/>
    <property type="match status" value="1"/>
</dbReference>
<dbReference type="PANTHER" id="PTHR42721:SF3">
    <property type="entry name" value="BETA-D-XYLOSIDASE 5-RELATED"/>
    <property type="match status" value="1"/>
</dbReference>
<sequence length="709" mass="77246">MSYKEHWKRFQQQAADLVAQMTVEEAASQLTYAAPAVERLHIPAYNWWNEALHGVARAGTATVFPQAIALAAMFDETEVFTMGGIIAEEARAKYHMQAAAGDRDLYKGLTFWSPNINLFRDPRWGRGQETYGEDPFLTARLGCAYVNGLQGDGPYMKAAACAKHFAAHSGPEATRHGFDAHVSAHDLWDSYLPAFETLVKEAHVAGVMGAYNRVNGEPCCASAKLNALLQDWGFDGYFVGDAWALHDLYQFHPLTEGPVDTMERSLPAGCDLDCGDTYLHAMEAYRAGRIAEADIRAAAVHLFTIRFALGEFAPDCPYRDTPFSEVDSEENNAAALRMSEKSAVLLKNDGLLPLKLASIKNIGVIGPNADSVEVLRGNYCGEASRWETNLRGVEDYVGDKARVRYAQGCHLYKTSVMDLAQEDDRLSEACAVARLSDVVVLCLGLDPTLEGEQGDAGNEFAAGDKRDLSLPAPQQRLLEAVCETGTPVVLVMNSGGAMDLRYAQEHCGAVLQVWYSGAHGGAALARLLFGAAAPAGRLPVTFYQDVNDLPGFEDYTMTGRTYRYYRGTPLYPFGYGLSYTVFAYSDLRIAADRLCAGSSLKLEVCVANSGTCNADEVTQVYLQKQNVGAADPIFRLCGFCRTHLAAGESRQLSFEIPAELFYTVAEDGSRAYVPGRYTVYVGGHQPDARSFALTGSRVLHAGVELLAAD</sequence>
<dbReference type="SUPFAM" id="SSF52279">
    <property type="entry name" value="Beta-D-glucan exohydrolase, C-terminal domain"/>
    <property type="match status" value="1"/>
</dbReference>
<dbReference type="AlphaFoldDB" id="A0AA97H290"/>
<reference evidence="5" key="2">
    <citation type="submission" date="2024-06" db="EMBL/GenBank/DDBJ databases">
        <title>Caproicibacterium argilliputei sp. nov, a novel caproic acid producing anaerobic bacterium isolated from pit mud.</title>
        <authorList>
            <person name="Xia S."/>
        </authorList>
    </citation>
    <scope>NUCLEOTIDE SEQUENCE</scope>
    <source>
        <strain evidence="5">ZCY20-5</strain>
    </source>
</reference>
<evidence type="ECO:0000259" key="4">
    <source>
        <dbReference type="SMART" id="SM01217"/>
    </source>
</evidence>
<comment type="similarity">
    <text evidence="1">Belongs to the glycosyl hydrolase 3 family.</text>
</comment>
<dbReference type="Pfam" id="PF14310">
    <property type="entry name" value="Fn3-like"/>
    <property type="match status" value="1"/>
</dbReference>
<keyword evidence="6" id="KW-1185">Reference proteome</keyword>
<dbReference type="Pfam" id="PF01915">
    <property type="entry name" value="Glyco_hydro_3_C"/>
    <property type="match status" value="1"/>
</dbReference>
<evidence type="ECO:0000256" key="2">
    <source>
        <dbReference type="ARBA" id="ARBA00022729"/>
    </source>
</evidence>
<evidence type="ECO:0000256" key="1">
    <source>
        <dbReference type="ARBA" id="ARBA00005336"/>
    </source>
</evidence>
<organism evidence="5 6">
    <name type="scientific">Caproicibacterium argilliputei</name>
    <dbReference type="NCBI Taxonomy" id="3030016"/>
    <lineage>
        <taxon>Bacteria</taxon>
        <taxon>Bacillati</taxon>
        <taxon>Bacillota</taxon>
        <taxon>Clostridia</taxon>
        <taxon>Eubacteriales</taxon>
        <taxon>Oscillospiraceae</taxon>
        <taxon>Caproicibacterium</taxon>
    </lineage>
</organism>
<dbReference type="GO" id="GO:0046556">
    <property type="term" value="F:alpha-L-arabinofuranosidase activity"/>
    <property type="evidence" value="ECO:0007669"/>
    <property type="project" value="TreeGrafter"/>
</dbReference>
<keyword evidence="2" id="KW-0732">Signal</keyword>
<dbReference type="Pfam" id="PF00933">
    <property type="entry name" value="Glyco_hydro_3"/>
    <property type="match status" value="1"/>
</dbReference>